<sequence length="110" mass="12019">MQERAWLWLGLGLGVVRAACPYEGMSGTILAADATCGKAYKVCGVNASCDIITHSVNFTLPTYTGWSAIGNMESYPLDELTVKDSEAVTIRKMLLPKTLTYLLFDLFDCT</sequence>
<dbReference type="AlphaFoldDB" id="A0A067CF39"/>
<gene>
    <name evidence="2" type="ORF">SPRG_09299</name>
</gene>
<proteinExistence type="predicted"/>
<reference evidence="2 3" key="1">
    <citation type="journal article" date="2013" name="PLoS Genet.">
        <title>Distinctive expansion of potential virulence genes in the genome of the oomycete fish pathogen Saprolegnia parasitica.</title>
        <authorList>
            <person name="Jiang R.H."/>
            <person name="de Bruijn I."/>
            <person name="Haas B.J."/>
            <person name="Belmonte R."/>
            <person name="Lobach L."/>
            <person name="Christie J."/>
            <person name="van den Ackerveken G."/>
            <person name="Bottin A."/>
            <person name="Bulone V."/>
            <person name="Diaz-Moreno S.M."/>
            <person name="Dumas B."/>
            <person name="Fan L."/>
            <person name="Gaulin E."/>
            <person name="Govers F."/>
            <person name="Grenville-Briggs L.J."/>
            <person name="Horner N.R."/>
            <person name="Levin J.Z."/>
            <person name="Mammella M."/>
            <person name="Meijer H.J."/>
            <person name="Morris P."/>
            <person name="Nusbaum C."/>
            <person name="Oome S."/>
            <person name="Phillips A.J."/>
            <person name="van Rooyen D."/>
            <person name="Rzeszutek E."/>
            <person name="Saraiva M."/>
            <person name="Secombes C.J."/>
            <person name="Seidl M.F."/>
            <person name="Snel B."/>
            <person name="Stassen J.H."/>
            <person name="Sykes S."/>
            <person name="Tripathy S."/>
            <person name="van den Berg H."/>
            <person name="Vega-Arreguin J.C."/>
            <person name="Wawra S."/>
            <person name="Young S.K."/>
            <person name="Zeng Q."/>
            <person name="Dieguez-Uribeondo J."/>
            <person name="Russ C."/>
            <person name="Tyler B.M."/>
            <person name="van West P."/>
        </authorList>
    </citation>
    <scope>NUCLEOTIDE SEQUENCE [LARGE SCALE GENOMIC DNA]</scope>
    <source>
        <strain evidence="2 3">CBS 223.65</strain>
    </source>
</reference>
<dbReference type="EMBL" id="KK583235">
    <property type="protein sequence ID" value="KDO25151.1"/>
    <property type="molecule type" value="Genomic_DNA"/>
</dbReference>
<dbReference type="RefSeq" id="XP_012204219.1">
    <property type="nucleotide sequence ID" value="XM_012348829.1"/>
</dbReference>
<dbReference type="OrthoDB" id="10595129at2759"/>
<name>A0A067CF39_SAPPC</name>
<dbReference type="KEGG" id="spar:SPRG_09299"/>
<keyword evidence="1" id="KW-0732">Signal</keyword>
<protein>
    <submittedName>
        <fullName evidence="2">Uncharacterized protein</fullName>
    </submittedName>
</protein>
<evidence type="ECO:0000313" key="3">
    <source>
        <dbReference type="Proteomes" id="UP000030745"/>
    </source>
</evidence>
<dbReference type="Proteomes" id="UP000030745">
    <property type="component" value="Unassembled WGS sequence"/>
</dbReference>
<dbReference type="GeneID" id="24131471"/>
<dbReference type="VEuPathDB" id="FungiDB:SPRG_09299"/>
<evidence type="ECO:0000256" key="1">
    <source>
        <dbReference type="SAM" id="SignalP"/>
    </source>
</evidence>
<organism evidence="2 3">
    <name type="scientific">Saprolegnia parasitica (strain CBS 223.65)</name>
    <dbReference type="NCBI Taxonomy" id="695850"/>
    <lineage>
        <taxon>Eukaryota</taxon>
        <taxon>Sar</taxon>
        <taxon>Stramenopiles</taxon>
        <taxon>Oomycota</taxon>
        <taxon>Saprolegniomycetes</taxon>
        <taxon>Saprolegniales</taxon>
        <taxon>Saprolegniaceae</taxon>
        <taxon>Saprolegnia</taxon>
    </lineage>
</organism>
<feature type="chain" id="PRO_5001638459" evidence="1">
    <location>
        <begin position="19"/>
        <end position="110"/>
    </location>
</feature>
<feature type="signal peptide" evidence="1">
    <location>
        <begin position="1"/>
        <end position="18"/>
    </location>
</feature>
<accession>A0A067CF39</accession>
<keyword evidence="3" id="KW-1185">Reference proteome</keyword>
<evidence type="ECO:0000313" key="2">
    <source>
        <dbReference type="EMBL" id="KDO25151.1"/>
    </source>
</evidence>